<organism evidence="1">
    <name type="scientific">marine sediment metagenome</name>
    <dbReference type="NCBI Taxonomy" id="412755"/>
    <lineage>
        <taxon>unclassified sequences</taxon>
        <taxon>metagenomes</taxon>
        <taxon>ecological metagenomes</taxon>
    </lineage>
</organism>
<gene>
    <name evidence="1" type="ORF">LCGC14_0692220</name>
</gene>
<dbReference type="EMBL" id="LAZR01001445">
    <property type="protein sequence ID" value="KKN44542.1"/>
    <property type="molecule type" value="Genomic_DNA"/>
</dbReference>
<evidence type="ECO:0000313" key="1">
    <source>
        <dbReference type="EMBL" id="KKN44542.1"/>
    </source>
</evidence>
<name>A0A0F9R5H7_9ZZZZ</name>
<comment type="caution">
    <text evidence="1">The sequence shown here is derived from an EMBL/GenBank/DDBJ whole genome shotgun (WGS) entry which is preliminary data.</text>
</comment>
<sequence length="246" mass="28988">MTERPIIFSTPMVKAVLDESKTMTRRIVRFPKWGTYQSVESDWDITAKRDTLQLTVKDGIVFEVPSGKLSSAMQDKILRCPYGQVGDRLWVRETIYKRLDVDEKTEQAKAKHYVLYKENNPDWAMVWHSYGKATPSIFMPRWASRINLEITGVRVEQINKITAEDAIAEGIESRDEEWTYQEANGDRHLLDFTTPEYKRYDERGDGWTRCPQLSFCTLWDKLNLKRGYGFYTKCWVWVIEFKMVTK</sequence>
<reference evidence="1" key="1">
    <citation type="journal article" date="2015" name="Nature">
        <title>Complex archaea that bridge the gap between prokaryotes and eukaryotes.</title>
        <authorList>
            <person name="Spang A."/>
            <person name="Saw J.H."/>
            <person name="Jorgensen S.L."/>
            <person name="Zaremba-Niedzwiedzka K."/>
            <person name="Martijn J."/>
            <person name="Lind A.E."/>
            <person name="van Eijk R."/>
            <person name="Schleper C."/>
            <person name="Guy L."/>
            <person name="Ettema T.J."/>
        </authorList>
    </citation>
    <scope>NUCLEOTIDE SEQUENCE</scope>
</reference>
<protein>
    <submittedName>
        <fullName evidence="1">Uncharacterized protein</fullName>
    </submittedName>
</protein>
<dbReference type="AlphaFoldDB" id="A0A0F9R5H7"/>
<accession>A0A0F9R5H7</accession>
<proteinExistence type="predicted"/>